<evidence type="ECO:0000256" key="2">
    <source>
        <dbReference type="ARBA" id="ARBA00022692"/>
    </source>
</evidence>
<keyword evidence="3 5" id="KW-1133">Transmembrane helix</keyword>
<feature type="transmembrane region" description="Helical" evidence="5">
    <location>
        <begin position="502"/>
        <end position="525"/>
    </location>
</feature>
<evidence type="ECO:0000313" key="7">
    <source>
        <dbReference type="Proteomes" id="UP001151582"/>
    </source>
</evidence>
<evidence type="ECO:0008006" key="8">
    <source>
        <dbReference type="Google" id="ProtNLM"/>
    </source>
</evidence>
<feature type="transmembrane region" description="Helical" evidence="5">
    <location>
        <begin position="6"/>
        <end position="29"/>
    </location>
</feature>
<keyword evidence="2 5" id="KW-0812">Transmembrane</keyword>
<dbReference type="Proteomes" id="UP001151582">
    <property type="component" value="Unassembled WGS sequence"/>
</dbReference>
<protein>
    <recommendedName>
        <fullName evidence="8">Auxin efflux carrier</fullName>
    </recommendedName>
</protein>
<feature type="transmembrane region" description="Helical" evidence="5">
    <location>
        <begin position="468"/>
        <end position="490"/>
    </location>
</feature>
<evidence type="ECO:0000256" key="1">
    <source>
        <dbReference type="ARBA" id="ARBA00004141"/>
    </source>
</evidence>
<proteinExistence type="predicted"/>
<evidence type="ECO:0000256" key="3">
    <source>
        <dbReference type="ARBA" id="ARBA00022989"/>
    </source>
</evidence>
<name>A0A9W8B2Z1_9FUNG</name>
<dbReference type="OrthoDB" id="10267235at2759"/>
<feature type="transmembrane region" description="Helical" evidence="5">
    <location>
        <begin position="313"/>
        <end position="332"/>
    </location>
</feature>
<sequence>MALDLSFAWSALQAILQVFVISLCGFLFAKCGYIPKPVQKGLSVLNMNFFTPCLLFSSMVETITPEIIVKLWPLMFFYFAFSGLAVVLSIVGARILRIAPDLHRFVIVALMFSNTNSLPISLLKGIMQSSGAAILFNGPDDSPLKASGRAVSYAVIFVMLNNLLRWTVGVRLFGPHAKAKQTIHFKPTRFHAHNHLVLTPSDVSIAIDDESLPTTDSSSPGYGTAGSTMSSPQSGILVVPELPDEPFALPTPQNSLSEERPLLDNGTAMSRQASSHRGYSLTWAATVTSYLHPVGHMLKAVGQHIYGCLNAPIYAILAAFIVQFVPVVNSVVMDPDSIFKPIVNAIDISGDASIPVMLLSLGSQLANVKLRSSQPMSRSSSTETIVHHDQLAPEDTARLLHPSSAATHDMVDEPSNVSPNPTTTSGPSQSARTIALVMLSRFVIFPAIVVPVLLLLRPYIPLAASDPVFLITLFVLCCMPPAINLITVAQSMGVFEDESARLLFFTYISAIPILTILITIFLTVLSTM</sequence>
<accession>A0A9W8B2Z1</accession>
<evidence type="ECO:0000313" key="6">
    <source>
        <dbReference type="EMBL" id="KAJ1979020.1"/>
    </source>
</evidence>
<comment type="caution">
    <text evidence="6">The sequence shown here is derived from an EMBL/GenBank/DDBJ whole genome shotgun (WGS) entry which is preliminary data.</text>
</comment>
<dbReference type="GO" id="GO:0055085">
    <property type="term" value="P:transmembrane transport"/>
    <property type="evidence" value="ECO:0007669"/>
    <property type="project" value="InterPro"/>
</dbReference>
<dbReference type="AlphaFoldDB" id="A0A9W8B2Z1"/>
<dbReference type="PANTHER" id="PTHR31794">
    <property type="entry name" value="AUXIN EFFLUX TRANSPORTER FAMILY PROTEIN (EUROFUNG)"/>
    <property type="match status" value="1"/>
</dbReference>
<keyword evidence="4 5" id="KW-0472">Membrane</keyword>
<dbReference type="EMBL" id="JANBQB010000243">
    <property type="protein sequence ID" value="KAJ1979020.1"/>
    <property type="molecule type" value="Genomic_DNA"/>
</dbReference>
<dbReference type="GO" id="GO:0016020">
    <property type="term" value="C:membrane"/>
    <property type="evidence" value="ECO:0007669"/>
    <property type="project" value="UniProtKB-SubCell"/>
</dbReference>
<evidence type="ECO:0000256" key="4">
    <source>
        <dbReference type="ARBA" id="ARBA00023136"/>
    </source>
</evidence>
<dbReference type="InterPro" id="IPR004776">
    <property type="entry name" value="Mem_transp_PIN-like"/>
</dbReference>
<feature type="transmembrane region" description="Helical" evidence="5">
    <location>
        <begin position="72"/>
        <end position="93"/>
    </location>
</feature>
<keyword evidence="7" id="KW-1185">Reference proteome</keyword>
<feature type="transmembrane region" description="Helical" evidence="5">
    <location>
        <begin position="41"/>
        <end position="60"/>
    </location>
</feature>
<reference evidence="6" key="1">
    <citation type="submission" date="2022-07" db="EMBL/GenBank/DDBJ databases">
        <title>Phylogenomic reconstructions and comparative analyses of Kickxellomycotina fungi.</title>
        <authorList>
            <person name="Reynolds N.K."/>
            <person name="Stajich J.E."/>
            <person name="Barry K."/>
            <person name="Grigoriev I.V."/>
            <person name="Crous P."/>
            <person name="Smith M.E."/>
        </authorList>
    </citation>
    <scope>NUCLEOTIDE SEQUENCE</scope>
    <source>
        <strain evidence="6">RSA 567</strain>
    </source>
</reference>
<dbReference type="GO" id="GO:0005783">
    <property type="term" value="C:endoplasmic reticulum"/>
    <property type="evidence" value="ECO:0007669"/>
    <property type="project" value="TreeGrafter"/>
</dbReference>
<gene>
    <name evidence="6" type="ORF">H4R34_002993</name>
</gene>
<feature type="transmembrane region" description="Helical" evidence="5">
    <location>
        <begin position="434"/>
        <end position="456"/>
    </location>
</feature>
<dbReference type="Pfam" id="PF03547">
    <property type="entry name" value="Mem_trans"/>
    <property type="match status" value="1"/>
</dbReference>
<comment type="subcellular location">
    <subcellularLocation>
        <location evidence="1">Membrane</location>
        <topology evidence="1">Multi-pass membrane protein</topology>
    </subcellularLocation>
</comment>
<organism evidence="6 7">
    <name type="scientific">Dimargaris verticillata</name>
    <dbReference type="NCBI Taxonomy" id="2761393"/>
    <lineage>
        <taxon>Eukaryota</taxon>
        <taxon>Fungi</taxon>
        <taxon>Fungi incertae sedis</taxon>
        <taxon>Zoopagomycota</taxon>
        <taxon>Kickxellomycotina</taxon>
        <taxon>Dimargaritomycetes</taxon>
        <taxon>Dimargaritales</taxon>
        <taxon>Dimargaritaceae</taxon>
        <taxon>Dimargaris</taxon>
    </lineage>
</organism>
<evidence type="ECO:0000256" key="5">
    <source>
        <dbReference type="SAM" id="Phobius"/>
    </source>
</evidence>
<dbReference type="PANTHER" id="PTHR31794:SF2">
    <property type="entry name" value="AUXIN EFFLUX TRANSPORTER FAMILY PROTEIN (EUROFUNG)"/>
    <property type="match status" value="1"/>
</dbReference>